<reference evidence="1" key="1">
    <citation type="journal article" date="2020" name="G3 (Bethesda)">
        <title>High-Quality Assemblies for Three Invasive Social Wasps from the &lt;i&gt;Vespula&lt;/i&gt; Genus.</title>
        <authorList>
            <person name="Harrop T.W.R."/>
            <person name="Guhlin J."/>
            <person name="McLaughlin G.M."/>
            <person name="Permina E."/>
            <person name="Stockwell P."/>
            <person name="Gilligan J."/>
            <person name="Le Lec M.F."/>
            <person name="Gruber M.A.M."/>
            <person name="Quinn O."/>
            <person name="Lovegrove M."/>
            <person name="Duncan E.J."/>
            <person name="Remnant E.J."/>
            <person name="Van Eeckhoven J."/>
            <person name="Graham B."/>
            <person name="Knapp R.A."/>
            <person name="Langford K.W."/>
            <person name="Kronenberg Z."/>
            <person name="Press M.O."/>
            <person name="Eacker S.M."/>
            <person name="Wilson-Rankin E.E."/>
            <person name="Purcell J."/>
            <person name="Lester P.J."/>
            <person name="Dearden P.K."/>
        </authorList>
    </citation>
    <scope>NUCLEOTIDE SEQUENCE</scope>
    <source>
        <strain evidence="1">Volc-1</strain>
    </source>
</reference>
<name>A0A834MYG7_VESPE</name>
<sequence length="80" mass="8913">MIGRKKFGQNLSFADNAIKCKVSSLLESAEEEMQDFKVDQKDSSRICRQLAILQDNEMTTQTTLSLPHLLCAGTHEAARA</sequence>
<evidence type="ECO:0000313" key="2">
    <source>
        <dbReference type="Proteomes" id="UP000600918"/>
    </source>
</evidence>
<dbReference type="Proteomes" id="UP000600918">
    <property type="component" value="Unassembled WGS sequence"/>
</dbReference>
<accession>A0A834MYG7</accession>
<evidence type="ECO:0000313" key="1">
    <source>
        <dbReference type="EMBL" id="KAF7387618.1"/>
    </source>
</evidence>
<keyword evidence="2" id="KW-1185">Reference proteome</keyword>
<gene>
    <name evidence="1" type="ORF">H0235_018340</name>
</gene>
<protein>
    <submittedName>
        <fullName evidence="1">Uncharacterized protein</fullName>
    </submittedName>
</protein>
<dbReference type="EMBL" id="JACSDY010000025">
    <property type="protein sequence ID" value="KAF7387618.1"/>
    <property type="molecule type" value="Genomic_DNA"/>
</dbReference>
<comment type="caution">
    <text evidence="1">The sequence shown here is derived from an EMBL/GenBank/DDBJ whole genome shotgun (WGS) entry which is preliminary data.</text>
</comment>
<dbReference type="AlphaFoldDB" id="A0A834MYG7"/>
<proteinExistence type="predicted"/>
<organism evidence="1 2">
    <name type="scientific">Vespula pensylvanica</name>
    <name type="common">Western yellow jacket</name>
    <name type="synonym">Wasp</name>
    <dbReference type="NCBI Taxonomy" id="30213"/>
    <lineage>
        <taxon>Eukaryota</taxon>
        <taxon>Metazoa</taxon>
        <taxon>Ecdysozoa</taxon>
        <taxon>Arthropoda</taxon>
        <taxon>Hexapoda</taxon>
        <taxon>Insecta</taxon>
        <taxon>Pterygota</taxon>
        <taxon>Neoptera</taxon>
        <taxon>Endopterygota</taxon>
        <taxon>Hymenoptera</taxon>
        <taxon>Apocrita</taxon>
        <taxon>Aculeata</taxon>
        <taxon>Vespoidea</taxon>
        <taxon>Vespidae</taxon>
        <taxon>Vespinae</taxon>
        <taxon>Vespula</taxon>
    </lineage>
</organism>